<gene>
    <name evidence="1" type="ORF">E4U91_12185</name>
</gene>
<sequence>MSLLMRAPRACASWFWDLEDYAPPALRSALTVAARMSAVLRKHDLLQPTTLEWHWLVPALGGAVGKSSVGLLRPLDDDWTVRRV</sequence>
<evidence type="ECO:0000313" key="1">
    <source>
        <dbReference type="EMBL" id="TKT00804.1"/>
    </source>
</evidence>
<name>A0A4U5WG27_STRLS</name>
<comment type="caution">
    <text evidence="1">The sequence shown here is derived from an EMBL/GenBank/DDBJ whole genome shotgun (WGS) entry which is preliminary data.</text>
</comment>
<dbReference type="OrthoDB" id="4538292at2"/>
<dbReference type="EMBL" id="SZNQ01000001">
    <property type="protein sequence ID" value="TKT00804.1"/>
    <property type="molecule type" value="Genomic_DNA"/>
</dbReference>
<dbReference type="RefSeq" id="WP_137306873.1">
    <property type="nucleotide sequence ID" value="NZ_SZNQ01000001.1"/>
</dbReference>
<organism evidence="1 2">
    <name type="scientific">Streptomyces lasalocidi</name>
    <name type="common">Streptomyces lasaliensis</name>
    <dbReference type="NCBI Taxonomy" id="324833"/>
    <lineage>
        <taxon>Bacteria</taxon>
        <taxon>Bacillati</taxon>
        <taxon>Actinomycetota</taxon>
        <taxon>Actinomycetes</taxon>
        <taxon>Kitasatosporales</taxon>
        <taxon>Streptomycetaceae</taxon>
        <taxon>Streptomyces</taxon>
    </lineage>
</organism>
<dbReference type="AlphaFoldDB" id="A0A4U5WG27"/>
<evidence type="ECO:0000313" key="2">
    <source>
        <dbReference type="Proteomes" id="UP000305929"/>
    </source>
</evidence>
<keyword evidence="2" id="KW-1185">Reference proteome</keyword>
<reference evidence="1 2" key="1">
    <citation type="submission" date="2019-04" db="EMBL/GenBank/DDBJ databases">
        <title>Streptomyces lasaliensis sp. nov., an Actinomycete isolated from soil which produces the polyether antibiotic lasalocid.</title>
        <authorList>
            <person name="Erwin G."/>
            <person name="Haber C."/>
        </authorList>
    </citation>
    <scope>NUCLEOTIDE SEQUENCE [LARGE SCALE GENOMIC DNA]</scope>
    <source>
        <strain evidence="1 2">X-537</strain>
    </source>
</reference>
<proteinExistence type="predicted"/>
<protein>
    <submittedName>
        <fullName evidence="1">Uncharacterized protein</fullName>
    </submittedName>
</protein>
<accession>A0A4U5WG27</accession>
<dbReference type="Proteomes" id="UP000305929">
    <property type="component" value="Unassembled WGS sequence"/>
</dbReference>